<proteinExistence type="inferred from homology"/>
<dbReference type="CDD" id="cd04301">
    <property type="entry name" value="NAT_SF"/>
    <property type="match status" value="1"/>
</dbReference>
<keyword evidence="6" id="KW-1185">Reference proteome</keyword>
<dbReference type="InterPro" id="IPR028009">
    <property type="entry name" value="ESCO_Acetyltransf_dom"/>
</dbReference>
<gene>
    <name evidence="5" type="ORF">PBRASI_LOCUS3347</name>
</gene>
<evidence type="ECO:0000256" key="3">
    <source>
        <dbReference type="ARBA" id="ARBA00023242"/>
    </source>
</evidence>
<dbReference type="OrthoDB" id="428854at2759"/>
<evidence type="ECO:0000313" key="5">
    <source>
        <dbReference type="EMBL" id="CAG8515570.1"/>
    </source>
</evidence>
<dbReference type="Pfam" id="PF13880">
    <property type="entry name" value="Acetyltransf_13"/>
    <property type="match status" value="1"/>
</dbReference>
<dbReference type="PANTHER" id="PTHR12638:SF0">
    <property type="entry name" value="MAGO HOMOLOG, EXON JUNCTION COMPLEX SUBUNIT-RELATED"/>
    <property type="match status" value="1"/>
</dbReference>
<dbReference type="EMBL" id="CAJVPI010000297">
    <property type="protein sequence ID" value="CAG8515570.1"/>
    <property type="molecule type" value="Genomic_DNA"/>
</dbReference>
<evidence type="ECO:0000256" key="1">
    <source>
        <dbReference type="ARBA" id="ARBA00004123"/>
    </source>
</evidence>
<dbReference type="InterPro" id="IPR036605">
    <property type="entry name" value="Mago_nashi_sf"/>
</dbReference>
<dbReference type="CDD" id="cd11295">
    <property type="entry name" value="Mago_nashi"/>
    <property type="match status" value="1"/>
</dbReference>
<feature type="domain" description="N-acetyltransferase ESCO acetyl-transferase" evidence="4">
    <location>
        <begin position="303"/>
        <end position="370"/>
    </location>
</feature>
<dbReference type="Gene3D" id="3.30.1560.10">
    <property type="entry name" value="Mago nashi"/>
    <property type="match status" value="1"/>
</dbReference>
<comment type="caution">
    <text evidence="5">The sequence shown here is derived from an EMBL/GenBank/DDBJ whole genome shotgun (WGS) entry which is preliminary data.</text>
</comment>
<organism evidence="5 6">
    <name type="scientific">Paraglomus brasilianum</name>
    <dbReference type="NCBI Taxonomy" id="144538"/>
    <lineage>
        <taxon>Eukaryota</taxon>
        <taxon>Fungi</taxon>
        <taxon>Fungi incertae sedis</taxon>
        <taxon>Mucoromycota</taxon>
        <taxon>Glomeromycotina</taxon>
        <taxon>Glomeromycetes</taxon>
        <taxon>Paraglomerales</taxon>
        <taxon>Paraglomeraceae</taxon>
        <taxon>Paraglomus</taxon>
    </lineage>
</organism>
<comment type="similarity">
    <text evidence="2">Belongs to the mago nashi family.</text>
</comment>
<evidence type="ECO:0000256" key="2">
    <source>
        <dbReference type="ARBA" id="ARBA00009270"/>
    </source>
</evidence>
<dbReference type="GO" id="GO:0035145">
    <property type="term" value="C:exon-exon junction complex"/>
    <property type="evidence" value="ECO:0007669"/>
    <property type="project" value="InterPro"/>
</dbReference>
<evidence type="ECO:0000313" key="6">
    <source>
        <dbReference type="Proteomes" id="UP000789739"/>
    </source>
</evidence>
<dbReference type="PANTHER" id="PTHR12638">
    <property type="entry name" value="PROTEIN MAGO NASHI HOMOLOG"/>
    <property type="match status" value="1"/>
</dbReference>
<name>A0A9N9A3J1_9GLOM</name>
<keyword evidence="3" id="KW-0539">Nucleus</keyword>
<accession>A0A9N9A3J1</accession>
<sequence>MGRYGHEFLEFEFRSDGRCRYANNSNYRNDSLIRKEMYVSPLMMRELKRIIMESEILKEDDARWPKKNVVGRQELEIRLASDHISFETAKIGSLVDVQESGDPEGLRVFYYLVQDLKCLVFSLIGLHFKTLAVWLVLRTQATSKFSSGMSQDQTIKPSSTLRPIERTEDDLIHAKFHKASVGSIDYPGYKNEVMLQIYPEDNGSCIVMFSNNKYSGFERRKLFEILDIITRELGSVEIREDKLLSSKIFLYVTSKKKVVGCVIAEQIKQAYRATRRTASSHANEQLGDFYDASVVFYRTKPIQAICGISRIWVSRQYRRRGIATKLLDLVRKNYIYGCCLDRSAIAFSQPTGDGKALATSYTGTSEFLVYTE</sequence>
<dbReference type="GO" id="GO:0008380">
    <property type="term" value="P:RNA splicing"/>
    <property type="evidence" value="ECO:0007669"/>
    <property type="project" value="InterPro"/>
</dbReference>
<protein>
    <submittedName>
        <fullName evidence="5">10479_t:CDS:1</fullName>
    </submittedName>
</protein>
<dbReference type="Proteomes" id="UP000789739">
    <property type="component" value="Unassembled WGS sequence"/>
</dbReference>
<reference evidence="5" key="1">
    <citation type="submission" date="2021-06" db="EMBL/GenBank/DDBJ databases">
        <authorList>
            <person name="Kallberg Y."/>
            <person name="Tangrot J."/>
            <person name="Rosling A."/>
        </authorList>
    </citation>
    <scope>NUCLEOTIDE SEQUENCE</scope>
    <source>
        <strain evidence="5">BR232B</strain>
    </source>
</reference>
<dbReference type="AlphaFoldDB" id="A0A9N9A3J1"/>
<comment type="subcellular location">
    <subcellularLocation>
        <location evidence="1">Nucleus</location>
    </subcellularLocation>
</comment>
<dbReference type="InterPro" id="IPR004023">
    <property type="entry name" value="Mago_nashi"/>
</dbReference>
<evidence type="ECO:0000259" key="4">
    <source>
        <dbReference type="Pfam" id="PF13880"/>
    </source>
</evidence>
<feature type="non-terminal residue" evidence="5">
    <location>
        <position position="372"/>
    </location>
</feature>
<dbReference type="Gene3D" id="3.40.630.30">
    <property type="match status" value="1"/>
</dbReference>
<dbReference type="FunFam" id="3.30.1560.10:FF:000001">
    <property type="entry name" value="Protein mago nashi homolog"/>
    <property type="match status" value="1"/>
</dbReference>
<dbReference type="Pfam" id="PF02792">
    <property type="entry name" value="Mago_nashi"/>
    <property type="match status" value="1"/>
</dbReference>
<dbReference type="SUPFAM" id="SSF89817">
    <property type="entry name" value="Mago nashi protein"/>
    <property type="match status" value="1"/>
</dbReference>
<dbReference type="SUPFAM" id="SSF55729">
    <property type="entry name" value="Acyl-CoA N-acyltransferases (Nat)"/>
    <property type="match status" value="1"/>
</dbReference>
<dbReference type="InterPro" id="IPR016181">
    <property type="entry name" value="Acyl_CoA_acyltransferase"/>
</dbReference>